<evidence type="ECO:0000256" key="4">
    <source>
        <dbReference type="ARBA" id="ARBA00009524"/>
    </source>
</evidence>
<feature type="binding site" evidence="17">
    <location>
        <position position="320"/>
    </location>
    <ligand>
        <name>(6S)-NADPHX</name>
        <dbReference type="ChEBI" id="CHEBI:64076"/>
    </ligand>
</feature>
<dbReference type="PROSITE" id="PS51385">
    <property type="entry name" value="YJEF_N"/>
    <property type="match status" value="1"/>
</dbReference>
<keyword evidence="12 17" id="KW-0456">Lyase</keyword>
<dbReference type="SUPFAM" id="SSF64153">
    <property type="entry name" value="YjeF N-terminal domain-like"/>
    <property type="match status" value="1"/>
</dbReference>
<dbReference type="Proteomes" id="UP001267878">
    <property type="component" value="Unassembled WGS sequence"/>
</dbReference>
<evidence type="ECO:0000256" key="17">
    <source>
        <dbReference type="HAMAP-Rule" id="MF_01965"/>
    </source>
</evidence>
<name>A0ABU1VPS7_9GAMM</name>
<dbReference type="InterPro" id="IPR017953">
    <property type="entry name" value="Carbohydrate_kinase_pred_CS"/>
</dbReference>
<evidence type="ECO:0000256" key="9">
    <source>
        <dbReference type="ARBA" id="ARBA00022958"/>
    </source>
</evidence>
<dbReference type="Pfam" id="PF03853">
    <property type="entry name" value="YjeF_N"/>
    <property type="match status" value="1"/>
</dbReference>
<evidence type="ECO:0000256" key="6">
    <source>
        <dbReference type="ARBA" id="ARBA00022741"/>
    </source>
</evidence>
<dbReference type="CDD" id="cd01171">
    <property type="entry name" value="YXKO-related"/>
    <property type="match status" value="1"/>
</dbReference>
<dbReference type="HAMAP" id="MF_01966">
    <property type="entry name" value="NADHX_epimerase"/>
    <property type="match status" value="1"/>
</dbReference>
<comment type="similarity">
    <text evidence="18">Belongs to the NnrE/AIBP family.</text>
</comment>
<comment type="similarity">
    <text evidence="17">Belongs to the NnrD/CARKD family.</text>
</comment>
<dbReference type="PROSITE" id="PS01049">
    <property type="entry name" value="YJEF_C_1"/>
    <property type="match status" value="1"/>
</dbReference>
<dbReference type="HAMAP" id="MF_01965">
    <property type="entry name" value="NADHX_dehydratase"/>
    <property type="match status" value="1"/>
</dbReference>
<comment type="cofactor">
    <cofactor evidence="18 19">
        <name>K(+)</name>
        <dbReference type="ChEBI" id="CHEBI:29103"/>
    </cofactor>
    <text evidence="18 19">Binds 1 potassium ion per subunit.</text>
</comment>
<comment type="similarity">
    <text evidence="3 19">In the N-terminal section; belongs to the NnrE/AIBP family.</text>
</comment>
<dbReference type="InterPro" id="IPR030677">
    <property type="entry name" value="Nnr"/>
</dbReference>
<dbReference type="PANTHER" id="PTHR12592">
    <property type="entry name" value="ATP-DEPENDENT (S)-NAD(P)H-HYDRATE DEHYDRATASE FAMILY MEMBER"/>
    <property type="match status" value="1"/>
</dbReference>
<comment type="cofactor">
    <cofactor evidence="17">
        <name>Mg(2+)</name>
        <dbReference type="ChEBI" id="CHEBI:18420"/>
    </cofactor>
</comment>
<feature type="binding site" evidence="17">
    <location>
        <position position="433"/>
    </location>
    <ligand>
        <name>AMP</name>
        <dbReference type="ChEBI" id="CHEBI:456215"/>
    </ligand>
</feature>
<comment type="catalytic activity">
    <reaction evidence="2 18 19">
        <text>(6R)-NADPHX = (6S)-NADPHX</text>
        <dbReference type="Rhea" id="RHEA:32227"/>
        <dbReference type="ChEBI" id="CHEBI:64076"/>
        <dbReference type="ChEBI" id="CHEBI:64077"/>
        <dbReference type="EC" id="5.1.99.6"/>
    </reaction>
</comment>
<evidence type="ECO:0000256" key="16">
    <source>
        <dbReference type="ARBA" id="ARBA00049209"/>
    </source>
</evidence>
<keyword evidence="6 17" id="KW-0547">Nucleotide-binding</keyword>
<dbReference type="Pfam" id="PF01256">
    <property type="entry name" value="Carb_kinase"/>
    <property type="match status" value="1"/>
</dbReference>
<accession>A0ABU1VPS7</accession>
<organism evidence="22 23">
    <name type="scientific">Agrilutibacter niabensis</name>
    <dbReference type="NCBI Taxonomy" id="380628"/>
    <lineage>
        <taxon>Bacteria</taxon>
        <taxon>Pseudomonadati</taxon>
        <taxon>Pseudomonadota</taxon>
        <taxon>Gammaproteobacteria</taxon>
        <taxon>Lysobacterales</taxon>
        <taxon>Lysobacteraceae</taxon>
        <taxon>Agrilutibacter</taxon>
    </lineage>
</organism>
<evidence type="ECO:0000256" key="19">
    <source>
        <dbReference type="PIRNR" id="PIRNR017184"/>
    </source>
</evidence>
<evidence type="ECO:0000313" key="22">
    <source>
        <dbReference type="EMBL" id="MDR7099118.1"/>
    </source>
</evidence>
<evidence type="ECO:0000256" key="7">
    <source>
        <dbReference type="ARBA" id="ARBA00022840"/>
    </source>
</evidence>
<keyword evidence="5 18" id="KW-0479">Metal-binding</keyword>
<feature type="binding site" evidence="18">
    <location>
        <position position="157"/>
    </location>
    <ligand>
        <name>(6S)-NADPHX</name>
        <dbReference type="ChEBI" id="CHEBI:64076"/>
    </ligand>
</feature>
<evidence type="ECO:0000256" key="1">
    <source>
        <dbReference type="ARBA" id="ARBA00000013"/>
    </source>
</evidence>
<keyword evidence="8 17" id="KW-0521">NADP</keyword>
<feature type="binding site" evidence="17">
    <location>
        <position position="434"/>
    </location>
    <ligand>
        <name>(6S)-NADPHX</name>
        <dbReference type="ChEBI" id="CHEBI:64076"/>
    </ligand>
</feature>
<dbReference type="SUPFAM" id="SSF53613">
    <property type="entry name" value="Ribokinase-like"/>
    <property type="match status" value="1"/>
</dbReference>
<dbReference type="Gene3D" id="3.40.50.10260">
    <property type="entry name" value="YjeF N-terminal domain"/>
    <property type="match status" value="1"/>
</dbReference>
<dbReference type="InterPro" id="IPR029056">
    <property type="entry name" value="Ribokinase-like"/>
</dbReference>
<evidence type="ECO:0000256" key="12">
    <source>
        <dbReference type="ARBA" id="ARBA00023239"/>
    </source>
</evidence>
<gene>
    <name evidence="17" type="primary">nnrD</name>
    <name evidence="18" type="synonym">nnrE</name>
    <name evidence="22" type="ORF">J2X04_001465</name>
</gene>
<feature type="domain" description="YjeF C-terminal" evidence="20">
    <location>
        <begin position="223"/>
        <end position="492"/>
    </location>
</feature>
<evidence type="ECO:0000259" key="20">
    <source>
        <dbReference type="PROSITE" id="PS51383"/>
    </source>
</evidence>
<feature type="binding site" evidence="18">
    <location>
        <position position="160"/>
    </location>
    <ligand>
        <name>K(+)</name>
        <dbReference type="ChEBI" id="CHEBI:29103"/>
    </ligand>
</feature>
<evidence type="ECO:0000256" key="14">
    <source>
        <dbReference type="ARBA" id="ARBA00025153"/>
    </source>
</evidence>
<comment type="catalytic activity">
    <reaction evidence="16 17 19">
        <text>(6S)-NADPHX + ADP = AMP + phosphate + NADPH + H(+)</text>
        <dbReference type="Rhea" id="RHEA:32235"/>
        <dbReference type="ChEBI" id="CHEBI:15378"/>
        <dbReference type="ChEBI" id="CHEBI:43474"/>
        <dbReference type="ChEBI" id="CHEBI:57783"/>
        <dbReference type="ChEBI" id="CHEBI:64076"/>
        <dbReference type="ChEBI" id="CHEBI:456215"/>
        <dbReference type="ChEBI" id="CHEBI:456216"/>
        <dbReference type="EC" id="4.2.1.136"/>
    </reaction>
</comment>
<comment type="catalytic activity">
    <reaction evidence="15 17 19">
        <text>(6S)-NADHX + ADP = AMP + phosphate + NADH + H(+)</text>
        <dbReference type="Rhea" id="RHEA:32223"/>
        <dbReference type="ChEBI" id="CHEBI:15378"/>
        <dbReference type="ChEBI" id="CHEBI:43474"/>
        <dbReference type="ChEBI" id="CHEBI:57945"/>
        <dbReference type="ChEBI" id="CHEBI:64074"/>
        <dbReference type="ChEBI" id="CHEBI:456215"/>
        <dbReference type="ChEBI" id="CHEBI:456216"/>
        <dbReference type="EC" id="4.2.1.136"/>
    </reaction>
</comment>
<dbReference type="NCBIfam" id="TIGR00197">
    <property type="entry name" value="yjeF_nterm"/>
    <property type="match status" value="1"/>
</dbReference>
<comment type="function">
    <text evidence="18">Catalyzes the epimerization of the S- and R-forms of NAD(P)HX, a damaged form of NAD(P)H that is a result of enzymatic or heat-dependent hydration. This is a prerequisite for the S-specific NAD(P)H-hydrate dehydratase to allow the repair of both epimers of NAD(P)HX.</text>
</comment>
<dbReference type="InterPro" id="IPR036652">
    <property type="entry name" value="YjeF_N_dom_sf"/>
</dbReference>
<keyword evidence="13" id="KW-0511">Multifunctional enzyme</keyword>
<feature type="binding site" evidence="18">
    <location>
        <begin position="61"/>
        <end position="65"/>
    </location>
    <ligand>
        <name>(6S)-NADPHX</name>
        <dbReference type="ChEBI" id="CHEBI:64076"/>
    </ligand>
</feature>
<comment type="subunit">
    <text evidence="17">Homotetramer.</text>
</comment>
<dbReference type="PIRSF" id="PIRSF017184">
    <property type="entry name" value="Nnr"/>
    <property type="match status" value="1"/>
</dbReference>
<evidence type="ECO:0000256" key="8">
    <source>
        <dbReference type="ARBA" id="ARBA00022857"/>
    </source>
</evidence>
<dbReference type="PROSITE" id="PS51383">
    <property type="entry name" value="YJEF_C_3"/>
    <property type="match status" value="1"/>
</dbReference>
<protein>
    <recommendedName>
        <fullName evidence="19">Bifunctional NAD(P)H-hydrate repair enzyme</fullName>
    </recommendedName>
    <alternativeName>
        <fullName evidence="19">Nicotinamide nucleotide repair protein</fullName>
    </alternativeName>
    <domain>
        <recommendedName>
            <fullName evidence="19">ADP-dependent (S)-NAD(P)H-hydrate dehydratase</fullName>
            <ecNumber evidence="19">4.2.1.136</ecNumber>
        </recommendedName>
        <alternativeName>
            <fullName evidence="19">ADP-dependent NAD(P)HX dehydratase</fullName>
        </alternativeName>
    </domain>
    <domain>
        <recommendedName>
            <fullName evidence="19">NAD(P)H-hydrate epimerase</fullName>
            <ecNumber evidence="19">5.1.99.6</ecNumber>
        </recommendedName>
    </domain>
</protein>
<proteinExistence type="inferred from homology"/>
<feature type="binding site" evidence="17">
    <location>
        <position position="367"/>
    </location>
    <ligand>
        <name>(6S)-NADPHX</name>
        <dbReference type="ChEBI" id="CHEBI:64076"/>
    </ligand>
</feature>
<evidence type="ECO:0000256" key="11">
    <source>
        <dbReference type="ARBA" id="ARBA00023235"/>
    </source>
</evidence>
<keyword evidence="9 18" id="KW-0630">Potassium</keyword>
<dbReference type="PANTHER" id="PTHR12592:SF0">
    <property type="entry name" value="ATP-DEPENDENT (S)-NAD(P)H-HYDRATE DEHYDRATASE"/>
    <property type="match status" value="1"/>
</dbReference>
<evidence type="ECO:0000256" key="2">
    <source>
        <dbReference type="ARBA" id="ARBA00000909"/>
    </source>
</evidence>
<keyword evidence="23" id="KW-1185">Reference proteome</keyword>
<feature type="binding site" evidence="18">
    <location>
        <begin position="128"/>
        <end position="134"/>
    </location>
    <ligand>
        <name>(6S)-NADPHX</name>
        <dbReference type="ChEBI" id="CHEBI:64076"/>
    </ligand>
</feature>
<keyword evidence="10 17" id="KW-0520">NAD</keyword>
<dbReference type="EMBL" id="JAVDVW010000001">
    <property type="protein sequence ID" value="MDR7099118.1"/>
    <property type="molecule type" value="Genomic_DNA"/>
</dbReference>
<comment type="caution">
    <text evidence="18">Lacks conserved residue(s) required for the propagation of feature annotation.</text>
</comment>
<evidence type="ECO:0000256" key="15">
    <source>
        <dbReference type="ARBA" id="ARBA00048238"/>
    </source>
</evidence>
<evidence type="ECO:0000256" key="3">
    <source>
        <dbReference type="ARBA" id="ARBA00006001"/>
    </source>
</evidence>
<dbReference type="EC" id="4.2.1.136" evidence="19"/>
<dbReference type="Gene3D" id="3.40.1190.20">
    <property type="match status" value="1"/>
</dbReference>
<dbReference type="RefSeq" id="WP_310053288.1">
    <property type="nucleotide sequence ID" value="NZ_JAVDVW010000001.1"/>
</dbReference>
<comment type="function">
    <text evidence="17">Catalyzes the dehydration of the S-form of NAD(P)HX at the expense of ADP, which is converted to AMP. Together with NAD(P)HX epimerase, which catalyzes the epimerization of the S- and R-forms, the enzyme allows the repair of both epimers of NAD(P)HX, a damaged form of NAD(P)H that is a result of enzymatic or heat-dependent hydration.</text>
</comment>
<dbReference type="GO" id="GO:0052856">
    <property type="term" value="F:NAD(P)HX epimerase activity"/>
    <property type="evidence" value="ECO:0007669"/>
    <property type="project" value="UniProtKB-EC"/>
</dbReference>
<feature type="domain" description="YjeF N-terminal" evidence="21">
    <location>
        <begin position="13"/>
        <end position="214"/>
    </location>
</feature>
<sequence length="495" mass="50502">MPGTCHLFDATALRDIEARAAASEGADAFGLMRRAGAAAWRELLDHWPQAQRIVVVCGPGNNGGDGYVLACRAVTSGRQVQVVRLARHEPRTDLARRACGEFEAAGGSVHAFSGRLADADLVVDALFGIGLARAPDADSAALIDAINMHPAPVLALDAPSGIDCDRGSAPGAAVRASRTLEFIAPKTGLRTGAALNHVGVTALAPLDLAQLVADAPASAELLEPAALANWLRPRSRDTHKGSNGRVLCIGGDFGSGGAILLCAEAALRSGAGLVDVGTRSRHVAALLARTPEALAHALDDDLAGFDALLQRADVIALGPGLGQQAWGSELHQRAVAGGKALVLDADALNLAAGTTKPLPAGSIITPHPGEASRLLAGSTAEVQRDRYRAARDLSECYRCTVVLKGAGTIVASPDCPPRVIAAGNPGMAVGGMGDVLTGTIAALRAQGLQAFDAASAGALLHAAAGDAAAGNGERGLLPSDLMPWLRRLANPEMMK</sequence>
<feature type="binding site" evidence="18">
    <location>
        <position position="62"/>
    </location>
    <ligand>
        <name>K(+)</name>
        <dbReference type="ChEBI" id="CHEBI:29103"/>
    </ligand>
</feature>
<keyword evidence="11 18" id="KW-0413">Isomerase</keyword>
<evidence type="ECO:0000256" key="5">
    <source>
        <dbReference type="ARBA" id="ARBA00022723"/>
    </source>
</evidence>
<reference evidence="22 23" key="1">
    <citation type="submission" date="2023-07" db="EMBL/GenBank/DDBJ databases">
        <title>Sorghum-associated microbial communities from plants grown in Nebraska, USA.</title>
        <authorList>
            <person name="Schachtman D."/>
        </authorList>
    </citation>
    <scope>NUCLEOTIDE SEQUENCE [LARGE SCALE GENOMIC DNA]</scope>
    <source>
        <strain evidence="22 23">BE187</strain>
    </source>
</reference>
<comment type="function">
    <text evidence="14 19">Bifunctional enzyme that catalyzes the epimerization of the S- and R-forms of NAD(P)HX and the dehydration of the S-form of NAD(P)HX at the expense of ADP, which is converted to AMP. This allows the repair of both epimers of NAD(P)HX, a damaged form of NAD(P)H that is a result of enzymatic or heat-dependent hydration.</text>
</comment>
<keyword evidence="7 17" id="KW-0067">ATP-binding</keyword>
<dbReference type="PROSITE" id="PS01050">
    <property type="entry name" value="YJEF_C_2"/>
    <property type="match status" value="1"/>
</dbReference>
<dbReference type="NCBIfam" id="TIGR00196">
    <property type="entry name" value="yjeF_cterm"/>
    <property type="match status" value="1"/>
</dbReference>
<evidence type="ECO:0000256" key="18">
    <source>
        <dbReference type="HAMAP-Rule" id="MF_01966"/>
    </source>
</evidence>
<evidence type="ECO:0000256" key="13">
    <source>
        <dbReference type="ARBA" id="ARBA00023268"/>
    </source>
</evidence>
<comment type="catalytic activity">
    <reaction evidence="1 18 19">
        <text>(6R)-NADHX = (6S)-NADHX</text>
        <dbReference type="Rhea" id="RHEA:32215"/>
        <dbReference type="ChEBI" id="CHEBI:64074"/>
        <dbReference type="ChEBI" id="CHEBI:64075"/>
        <dbReference type="EC" id="5.1.99.6"/>
    </reaction>
</comment>
<comment type="caution">
    <text evidence="22">The sequence shown here is derived from an EMBL/GenBank/DDBJ whole genome shotgun (WGS) entry which is preliminary data.</text>
</comment>
<comment type="similarity">
    <text evidence="4 19">In the C-terminal section; belongs to the NnrD/CARKD family.</text>
</comment>
<evidence type="ECO:0000313" key="23">
    <source>
        <dbReference type="Proteomes" id="UP001267878"/>
    </source>
</evidence>
<dbReference type="InterPro" id="IPR004443">
    <property type="entry name" value="YjeF_N_dom"/>
</dbReference>
<dbReference type="EC" id="5.1.99.6" evidence="19"/>
<evidence type="ECO:0000256" key="10">
    <source>
        <dbReference type="ARBA" id="ARBA00023027"/>
    </source>
</evidence>
<evidence type="ECO:0000259" key="21">
    <source>
        <dbReference type="PROSITE" id="PS51385"/>
    </source>
</evidence>
<feature type="binding site" evidence="17">
    <location>
        <begin position="404"/>
        <end position="408"/>
    </location>
    <ligand>
        <name>AMP</name>
        <dbReference type="ChEBI" id="CHEBI:456215"/>
    </ligand>
</feature>
<dbReference type="InterPro" id="IPR000631">
    <property type="entry name" value="CARKD"/>
</dbReference>
<feature type="binding site" evidence="18">
    <location>
        <position position="124"/>
    </location>
    <ligand>
        <name>K(+)</name>
        <dbReference type="ChEBI" id="CHEBI:29103"/>
    </ligand>
</feature>
<feature type="binding site" evidence="17">
    <location>
        <position position="258"/>
    </location>
    <ligand>
        <name>(6S)-NADPHX</name>
        <dbReference type="ChEBI" id="CHEBI:64076"/>
    </ligand>
</feature>